<dbReference type="GO" id="GO:0005524">
    <property type="term" value="F:ATP binding"/>
    <property type="evidence" value="ECO:0007669"/>
    <property type="project" value="UniProtKB-KW"/>
</dbReference>
<keyword evidence="7" id="KW-1185">Reference proteome</keyword>
<dbReference type="PROSITE" id="PS51194">
    <property type="entry name" value="HELICASE_CTER"/>
    <property type="match status" value="1"/>
</dbReference>
<reference evidence="6 7" key="1">
    <citation type="journal article" date="2012" name="PLoS Pathog.">
        <title>Comparative pathogenomics reveals horizontally acquired novel virulence genes in fungi infecting cereal hosts.</title>
        <authorList>
            <person name="Gardiner D.M."/>
            <person name="McDonald M.C."/>
            <person name="Covarelli L."/>
            <person name="Solomon P.S."/>
            <person name="Rusu A.G."/>
            <person name="Marshall M."/>
            <person name="Kazan K."/>
            <person name="Chakraborty S."/>
            <person name="McDonald B.A."/>
            <person name="Manners J.M."/>
        </authorList>
    </citation>
    <scope>NUCLEOTIDE SEQUENCE [LARGE SCALE GENOMIC DNA]</scope>
    <source>
        <strain evidence="6 7">CS3096</strain>
    </source>
</reference>
<organism evidence="6 7">
    <name type="scientific">Fusarium pseudograminearum (strain CS3096)</name>
    <name type="common">Wheat and barley crown-rot fungus</name>
    <dbReference type="NCBI Taxonomy" id="1028729"/>
    <lineage>
        <taxon>Eukaryota</taxon>
        <taxon>Fungi</taxon>
        <taxon>Dikarya</taxon>
        <taxon>Ascomycota</taxon>
        <taxon>Pezizomycotina</taxon>
        <taxon>Sordariomycetes</taxon>
        <taxon>Hypocreomycetidae</taxon>
        <taxon>Hypocreales</taxon>
        <taxon>Nectriaceae</taxon>
        <taxon>Fusarium</taxon>
    </lineage>
</organism>
<dbReference type="GeneID" id="20367425"/>
<dbReference type="InterPro" id="IPR000330">
    <property type="entry name" value="SNF2_N"/>
</dbReference>
<dbReference type="AlphaFoldDB" id="K3VB28"/>
<evidence type="ECO:0000256" key="1">
    <source>
        <dbReference type="ARBA" id="ARBA00022741"/>
    </source>
</evidence>
<accession>K3VB28</accession>
<dbReference type="Pfam" id="PF00271">
    <property type="entry name" value="Helicase_C"/>
    <property type="match status" value="1"/>
</dbReference>
<gene>
    <name evidence="6" type="ORF">FPSE_08807</name>
</gene>
<keyword evidence="2" id="KW-0378">Hydrolase</keyword>
<keyword evidence="3" id="KW-0067">ATP-binding</keyword>
<comment type="caution">
    <text evidence="6">The sequence shown here is derived from an EMBL/GenBank/DDBJ whole genome shotgun (WGS) entry which is preliminary data.</text>
</comment>
<keyword evidence="1" id="KW-0547">Nucleotide-binding</keyword>
<dbReference type="InterPro" id="IPR001650">
    <property type="entry name" value="Helicase_C-like"/>
</dbReference>
<dbReference type="InterPro" id="IPR027417">
    <property type="entry name" value="P-loop_NTPase"/>
</dbReference>
<evidence type="ECO:0000259" key="5">
    <source>
        <dbReference type="PROSITE" id="PS51194"/>
    </source>
</evidence>
<dbReference type="SUPFAM" id="SSF52540">
    <property type="entry name" value="P-loop containing nucleoside triphosphate hydrolases"/>
    <property type="match status" value="2"/>
</dbReference>
<dbReference type="Gene3D" id="3.40.50.300">
    <property type="entry name" value="P-loop containing nucleotide triphosphate hydrolases"/>
    <property type="match status" value="1"/>
</dbReference>
<dbReference type="KEGG" id="fpu:FPSE_08807"/>
<dbReference type="GO" id="GO:0006281">
    <property type="term" value="P:DNA repair"/>
    <property type="evidence" value="ECO:0007669"/>
    <property type="project" value="TreeGrafter"/>
</dbReference>
<dbReference type="PANTHER" id="PTHR45626">
    <property type="entry name" value="TRANSCRIPTION TERMINATION FACTOR 2-RELATED"/>
    <property type="match status" value="1"/>
</dbReference>
<dbReference type="PANTHER" id="PTHR45626:SF22">
    <property type="entry name" value="DNA REPAIR PROTEIN RAD5"/>
    <property type="match status" value="1"/>
</dbReference>
<dbReference type="CDD" id="cd18793">
    <property type="entry name" value="SF2_C_SNF"/>
    <property type="match status" value="1"/>
</dbReference>
<dbReference type="InterPro" id="IPR038718">
    <property type="entry name" value="SNF2-like_sf"/>
</dbReference>
<dbReference type="OrthoDB" id="448448at2759"/>
<dbReference type="Pfam" id="PF00176">
    <property type="entry name" value="SNF2-rel_dom"/>
    <property type="match status" value="2"/>
</dbReference>
<dbReference type="Gene3D" id="3.40.50.10810">
    <property type="entry name" value="Tandem AAA-ATPase domain"/>
    <property type="match status" value="2"/>
</dbReference>
<dbReference type="GO" id="GO:0005634">
    <property type="term" value="C:nucleus"/>
    <property type="evidence" value="ECO:0007669"/>
    <property type="project" value="TreeGrafter"/>
</dbReference>
<sequence>MDLDLIMNRGPKRRRLGQSEEQPQRNDTRYLTPSNWSDPGPAAPTTSTQHYEWASYGNAQPMWNENSRNATPVASVTNYHIGNWDGYSYPYQPQNTAGGAPICSYPNGVSSPWPSFPNPTPQFHEPSQNLMPMFATSYNQYPIYNAPMVQPTASFRQWTELSVDNTPPQSIPYHSDLSQSQTVDVKPSSVLPNPHEGVYEVADEVDDEGYEEIVCFGMVPYISAKFDQNRTTQGLPTSFPVKLQGSTRFSGKDLPNVSGQISPDYSQMIQELLDETYLELHASCIVDSFQTLNAQKQSRGPLTISCSLEISVYGPLNIFEELGTWFEHYQVYLQDPRECHREARYCNPHRLSTDDISACPLLSDVISQSSHSLQLELITQQSDLLDELCSHQNLEEAPQPSVIKRELKRFFNRVSQASQLEEPPQCYGGIVADPMGLGKTLTMIALVATDLDNEIPNDDSGEEFYPKVPTTLIVVPPSSHLIRNSNSRMSQAMCALESRSRWAVTGTPIQNRLGDLASLFRFVRVHPYTDLKCFDADISRLWKTGEYQEAIKRLKRLSKCLLLRRDKGTVSLPPRKDMQCPVDFNPEERALYDNLRENTIISIDEASKCDSDSIKPGSYANVLQQIESLRLVCNIGLHYHTRHDKVIKNTPEADEWAKTAQATFNMEREMVPIFCLRCSSASDITETISEGPATTSQNPLFFSCLRFVCSECVQSSRQNIECGHNPRCAVAQVSTSGQSLETSLSDMQPQTDIGLPSKVKALITDINSLPSYEKCVIFSTWRMTLKIVEAGLKQSSISSVRFDGNVPQKSRQNVVDKFRNDPSVRVMLLTLSCGAAGLTLTVATRAYLMEPHWNPTLEEQALARIHRIGQTQEVTTVRFFMRNSFEHQVMKRQESKKYLAGLLLSPHDNGCGSENLGRLQELSSLI</sequence>
<evidence type="ECO:0000256" key="3">
    <source>
        <dbReference type="ARBA" id="ARBA00022840"/>
    </source>
</evidence>
<feature type="domain" description="Helicase C-terminal" evidence="5">
    <location>
        <begin position="758"/>
        <end position="910"/>
    </location>
</feature>
<dbReference type="Proteomes" id="UP000007978">
    <property type="component" value="Chromosome 3"/>
</dbReference>
<feature type="region of interest" description="Disordered" evidence="4">
    <location>
        <begin position="1"/>
        <end position="48"/>
    </location>
</feature>
<name>K3VB28_FUSPC</name>
<dbReference type="GO" id="GO:0008094">
    <property type="term" value="F:ATP-dependent activity, acting on DNA"/>
    <property type="evidence" value="ECO:0007669"/>
    <property type="project" value="TreeGrafter"/>
</dbReference>
<dbReference type="SMART" id="SM00490">
    <property type="entry name" value="HELICc"/>
    <property type="match status" value="1"/>
</dbReference>
<evidence type="ECO:0000256" key="4">
    <source>
        <dbReference type="SAM" id="MobiDB-lite"/>
    </source>
</evidence>
<protein>
    <recommendedName>
        <fullName evidence="5">Helicase C-terminal domain-containing protein</fullName>
    </recommendedName>
</protein>
<evidence type="ECO:0000313" key="7">
    <source>
        <dbReference type="Proteomes" id="UP000007978"/>
    </source>
</evidence>
<dbReference type="eggNOG" id="KOG1001">
    <property type="taxonomic scope" value="Eukaryota"/>
</dbReference>
<dbReference type="InterPro" id="IPR050628">
    <property type="entry name" value="SNF2_RAD54_helicase_TF"/>
</dbReference>
<evidence type="ECO:0000313" key="6">
    <source>
        <dbReference type="EMBL" id="EKJ71022.1"/>
    </source>
</evidence>
<dbReference type="HOGENOM" id="CLU_000315_2_7_1"/>
<evidence type="ECO:0000256" key="2">
    <source>
        <dbReference type="ARBA" id="ARBA00022801"/>
    </source>
</evidence>
<dbReference type="InterPro" id="IPR049730">
    <property type="entry name" value="SNF2/RAD54-like_C"/>
</dbReference>
<proteinExistence type="predicted"/>
<dbReference type="EMBL" id="AFNW01000297">
    <property type="protein sequence ID" value="EKJ71022.1"/>
    <property type="molecule type" value="Genomic_DNA"/>
</dbReference>
<dbReference type="RefSeq" id="XP_009260200.1">
    <property type="nucleotide sequence ID" value="XM_009261925.1"/>
</dbReference>
<dbReference type="GO" id="GO:0016787">
    <property type="term" value="F:hydrolase activity"/>
    <property type="evidence" value="ECO:0007669"/>
    <property type="project" value="UniProtKB-KW"/>
</dbReference>